<dbReference type="InterPro" id="IPR002938">
    <property type="entry name" value="FAD-bd"/>
</dbReference>
<reference evidence="4 5" key="1">
    <citation type="submission" date="2019-03" db="EMBL/GenBank/DDBJ databases">
        <title>Sequencing the genomes of 1000 actinobacteria strains.</title>
        <authorList>
            <person name="Klenk H.-P."/>
        </authorList>
    </citation>
    <scope>NUCLEOTIDE SEQUENCE [LARGE SCALE GENOMIC DNA]</scope>
    <source>
        <strain evidence="4 5">DSM 18936</strain>
    </source>
</reference>
<gene>
    <name evidence="4" type="ORF">BDK89_3950</name>
</gene>
<dbReference type="Gene3D" id="3.50.50.60">
    <property type="entry name" value="FAD/NAD(P)-binding domain"/>
    <property type="match status" value="1"/>
</dbReference>
<accession>A0A4R7I400</accession>
<keyword evidence="5" id="KW-1185">Reference proteome</keyword>
<evidence type="ECO:0000259" key="3">
    <source>
        <dbReference type="Pfam" id="PF01494"/>
    </source>
</evidence>
<dbReference type="SUPFAM" id="SSF51905">
    <property type="entry name" value="FAD/NAD(P)-binding domain"/>
    <property type="match status" value="1"/>
</dbReference>
<keyword evidence="2" id="KW-0520">NAD</keyword>
<dbReference type="Gene3D" id="3.30.70.2450">
    <property type="match status" value="1"/>
</dbReference>
<dbReference type="GO" id="GO:0071949">
    <property type="term" value="F:FAD binding"/>
    <property type="evidence" value="ECO:0007669"/>
    <property type="project" value="InterPro"/>
</dbReference>
<evidence type="ECO:0000313" key="4">
    <source>
        <dbReference type="EMBL" id="TDT18331.1"/>
    </source>
</evidence>
<dbReference type="InterPro" id="IPR036188">
    <property type="entry name" value="FAD/NAD-bd_sf"/>
</dbReference>
<dbReference type="GO" id="GO:0016491">
    <property type="term" value="F:oxidoreductase activity"/>
    <property type="evidence" value="ECO:0007669"/>
    <property type="project" value="UniProtKB-KW"/>
</dbReference>
<evidence type="ECO:0000256" key="2">
    <source>
        <dbReference type="ARBA" id="ARBA00023027"/>
    </source>
</evidence>
<sequence length="417" mass="44479">MNDITAATPDHPVVVAGAGPVGLTTALLLASRRVPVRVAERARPEVAREWRGSTLHPPTLEILDRIGLTDRAIARGVRVDRLAYGDLDSDDAAVFDYDVLDGLTRYPFRLQYEQYKLLDDLRAAAADSDAIEMCWEHEIVAVSTSATQADVTIDTPTGTVRWETPLLVAADGSHSAVRSALDIGMDGSTYPTLSLVVASEFDFGAVAGRPSTPVAYYTGGAGRLSLIRTPDIWRVAVSTDEPVDTDLSNVAPVDDARDAHPALVAALDAYVGDHSWAAAPLRQHQMYRSHQRVADRMVDGRVALIGDAAHLTSTTGGMGLNSGVHDAAHLVDALDAFGIDEALADYATVRRAVAMEVVQRATSRTRAEMDARSPDARAARLADLQAAAADPQRCGDHLRAAAMFDAVPGPRTSTEAS</sequence>
<dbReference type="Proteomes" id="UP000294558">
    <property type="component" value="Unassembled WGS sequence"/>
</dbReference>
<dbReference type="AlphaFoldDB" id="A0A4R7I400"/>
<keyword evidence="1" id="KW-0560">Oxidoreductase</keyword>
<dbReference type="PANTHER" id="PTHR43476">
    <property type="entry name" value="3-(3-HYDROXY-PHENYL)PROPIONATE/3-HYDROXYCINNAMIC ACID HYDROXYLASE"/>
    <property type="match status" value="1"/>
</dbReference>
<proteinExistence type="predicted"/>
<organism evidence="4 5">
    <name type="scientific">Ilumatobacter fluminis</name>
    <dbReference type="NCBI Taxonomy" id="467091"/>
    <lineage>
        <taxon>Bacteria</taxon>
        <taxon>Bacillati</taxon>
        <taxon>Actinomycetota</taxon>
        <taxon>Acidimicrobiia</taxon>
        <taxon>Acidimicrobiales</taxon>
        <taxon>Ilumatobacteraceae</taxon>
        <taxon>Ilumatobacter</taxon>
    </lineage>
</organism>
<dbReference type="OrthoDB" id="3647401at2"/>
<dbReference type="EMBL" id="SOAU01000001">
    <property type="protein sequence ID" value="TDT18331.1"/>
    <property type="molecule type" value="Genomic_DNA"/>
</dbReference>
<protein>
    <submittedName>
        <fullName evidence="4">3-(3-hydroxy-phenyl)propionate hydroxylase</fullName>
    </submittedName>
</protein>
<dbReference type="InterPro" id="IPR050631">
    <property type="entry name" value="PheA/TfdB_FAD_monoxygenase"/>
</dbReference>
<dbReference type="Pfam" id="PF01494">
    <property type="entry name" value="FAD_binding_3"/>
    <property type="match status" value="1"/>
</dbReference>
<dbReference type="PANTHER" id="PTHR43476:SF4">
    <property type="entry name" value="BLR0106 PROTEIN"/>
    <property type="match status" value="1"/>
</dbReference>
<comment type="caution">
    <text evidence="4">The sequence shown here is derived from an EMBL/GenBank/DDBJ whole genome shotgun (WGS) entry which is preliminary data.</text>
</comment>
<name>A0A4R7I400_9ACTN</name>
<feature type="domain" description="FAD-binding" evidence="3">
    <location>
        <begin position="12"/>
        <end position="361"/>
    </location>
</feature>
<evidence type="ECO:0000313" key="5">
    <source>
        <dbReference type="Proteomes" id="UP000294558"/>
    </source>
</evidence>
<evidence type="ECO:0000256" key="1">
    <source>
        <dbReference type="ARBA" id="ARBA00023002"/>
    </source>
</evidence>
<dbReference type="RefSeq" id="WP_133870558.1">
    <property type="nucleotide sequence ID" value="NZ_SOAU01000001.1"/>
</dbReference>
<dbReference type="PRINTS" id="PR00420">
    <property type="entry name" value="RNGMNOXGNASE"/>
</dbReference>